<evidence type="ECO:0000256" key="1">
    <source>
        <dbReference type="SAM" id="MobiDB-lite"/>
    </source>
</evidence>
<dbReference type="PANTHER" id="PTHR42678">
    <property type="entry name" value="AMIDASE"/>
    <property type="match status" value="1"/>
</dbReference>
<feature type="compositionally biased region" description="Low complexity" evidence="1">
    <location>
        <begin position="185"/>
        <end position="200"/>
    </location>
</feature>
<dbReference type="InterPro" id="IPR036928">
    <property type="entry name" value="AS_sf"/>
</dbReference>
<feature type="compositionally biased region" description="Basic residues" evidence="1">
    <location>
        <begin position="301"/>
        <end position="317"/>
    </location>
</feature>
<dbReference type="PANTHER" id="PTHR42678:SF34">
    <property type="entry name" value="OS04G0183300 PROTEIN"/>
    <property type="match status" value="1"/>
</dbReference>
<sequence length="869" mass="94795">MASISGRFHNSHNSQLLFPLCNCVDEELALPELAPTAFEEDLGLSRSHHLTFQSPYQRRARSCQAYIPLRGRRSPDRAKEQNAEYLDGNRFAADQSGSKRALASQKSMTHSESAATVVIVEDVNTSSDEEDTLGFGSNKTAYPRILMPTEKIDFLSQRGRSSFRSSTNYGQHLAASSADPVALSPLCSHSGSSSGISTDGMPDDDEDDVLNDRIPSFPHRGRTQDCAFDIPMHREQNLSATSGTSTDEEETLERPHWCCSSFLDSNHSEVSCWRGEMANNGKAMPSTKAHRANRSCSNTRASHRAGKGRSQTHSRTRFTTPRHRPAFYTHHYRKHAEFTKTPSASFNVYTAGIKELSQALSEGELTSVTILATYLRQIDCHNDTLRAIVHLAPRDQLYRLARQRDIELGLGRCRGPLHGIPILVKDNIGTEERLGMPTTAGSFALMDMPVKKDAYVVRKLREAGAIIIGKANMSELADYKSRHAGPGWSAVGGQTINVYAAHASPGTSSAGNGVAVAAGFCPASVGTETDGSITLPCLQSAIYGLKPTVGMLSRTGIVPFAPSFDTAGPMAKTVWDLALLMDVMQGPDSEDPITLSVERNRPAGNYVGSIEVSDFAPFRIGVPRRNWHDIDPWKRPGRNDLAPEVSEAFERALAVMKSLGGTVMDPADIPSAVDGSLWKCADTSRSLVVAADCREYLGRYLQALGGEGGCRSVEDIIANMRQVAHNEGLKEVRLRGSLSKQDVELPAGHRGQEVLERTLQATTIDSPEYLDAKRDMFLTAGKNGLDWVFDQYNLDALFMIREGHHSLANMVGYPIGTVPLGLLSDGVPIGAFFIGRKHGEATLLSIMSAWEIALGCRPLPPMSFQPEHV</sequence>
<dbReference type="AlphaFoldDB" id="A0A8H3TVJ9"/>
<name>A0A8H3TVJ9_9TREE</name>
<dbReference type="Pfam" id="PF01425">
    <property type="entry name" value="Amidase"/>
    <property type="match status" value="1"/>
</dbReference>
<evidence type="ECO:0000313" key="3">
    <source>
        <dbReference type="EMBL" id="GHJ87869.1"/>
    </source>
</evidence>
<dbReference type="InterPro" id="IPR023631">
    <property type="entry name" value="Amidase_dom"/>
</dbReference>
<evidence type="ECO:0000313" key="4">
    <source>
        <dbReference type="Proteomes" id="UP000620104"/>
    </source>
</evidence>
<proteinExistence type="predicted"/>
<reference evidence="3" key="1">
    <citation type="submission" date="2020-07" db="EMBL/GenBank/DDBJ databases">
        <title>Draft Genome Sequence of a Deep-Sea Yeast, Naganishia (Cryptococcus) liquefaciens strain N6.</title>
        <authorList>
            <person name="Han Y.W."/>
            <person name="Kajitani R."/>
            <person name="Morimoto H."/>
            <person name="Parhat M."/>
            <person name="Tsubouchi H."/>
            <person name="Bakenova O."/>
            <person name="Ogata M."/>
            <person name="Argunhan B."/>
            <person name="Aoki R."/>
            <person name="Kajiwara S."/>
            <person name="Itoh T."/>
            <person name="Iwasaki H."/>
        </authorList>
    </citation>
    <scope>NUCLEOTIDE SEQUENCE</scope>
    <source>
        <strain evidence="3">N6</strain>
    </source>
</reference>
<organism evidence="3 4">
    <name type="scientific">Naganishia liquefaciens</name>
    <dbReference type="NCBI Taxonomy" id="104408"/>
    <lineage>
        <taxon>Eukaryota</taxon>
        <taxon>Fungi</taxon>
        <taxon>Dikarya</taxon>
        <taxon>Basidiomycota</taxon>
        <taxon>Agaricomycotina</taxon>
        <taxon>Tremellomycetes</taxon>
        <taxon>Filobasidiales</taxon>
        <taxon>Filobasidiaceae</taxon>
        <taxon>Naganishia</taxon>
    </lineage>
</organism>
<comment type="caution">
    <text evidence="3">The sequence shown here is derived from an EMBL/GenBank/DDBJ whole genome shotgun (WGS) entry which is preliminary data.</text>
</comment>
<gene>
    <name evidence="3" type="ORF">NliqN6_4271</name>
</gene>
<dbReference type="Proteomes" id="UP000620104">
    <property type="component" value="Unassembled WGS sequence"/>
</dbReference>
<keyword evidence="4" id="KW-1185">Reference proteome</keyword>
<dbReference type="EMBL" id="BLZA01000023">
    <property type="protein sequence ID" value="GHJ87869.1"/>
    <property type="molecule type" value="Genomic_DNA"/>
</dbReference>
<feature type="region of interest" description="Disordered" evidence="1">
    <location>
        <begin position="283"/>
        <end position="317"/>
    </location>
</feature>
<feature type="region of interest" description="Disordered" evidence="1">
    <location>
        <begin position="185"/>
        <end position="222"/>
    </location>
</feature>
<evidence type="ECO:0000259" key="2">
    <source>
        <dbReference type="Pfam" id="PF01425"/>
    </source>
</evidence>
<dbReference type="SUPFAM" id="SSF75304">
    <property type="entry name" value="Amidase signature (AS) enzymes"/>
    <property type="match status" value="1"/>
</dbReference>
<accession>A0A8H3TVJ9</accession>
<protein>
    <recommendedName>
        <fullName evidence="2">Amidase domain-containing protein</fullName>
    </recommendedName>
</protein>
<dbReference type="OrthoDB" id="2594340at2759"/>
<dbReference type="Gene3D" id="3.90.1300.10">
    <property type="entry name" value="Amidase signature (AS) domain"/>
    <property type="match status" value="1"/>
</dbReference>
<feature type="domain" description="Amidase" evidence="2">
    <location>
        <begin position="370"/>
        <end position="844"/>
    </location>
</feature>